<accession>A0AAV5T652</accession>
<dbReference type="AlphaFoldDB" id="A0AAV5T652"/>
<gene>
    <name evidence="1" type="ORF">PENTCL1PPCAC_12770</name>
</gene>
<feature type="non-terminal residue" evidence="1">
    <location>
        <position position="118"/>
    </location>
</feature>
<organism evidence="1 2">
    <name type="scientific">Pristionchus entomophagus</name>
    <dbReference type="NCBI Taxonomy" id="358040"/>
    <lineage>
        <taxon>Eukaryota</taxon>
        <taxon>Metazoa</taxon>
        <taxon>Ecdysozoa</taxon>
        <taxon>Nematoda</taxon>
        <taxon>Chromadorea</taxon>
        <taxon>Rhabditida</taxon>
        <taxon>Rhabditina</taxon>
        <taxon>Diplogasteromorpha</taxon>
        <taxon>Diplogasteroidea</taxon>
        <taxon>Neodiplogasteridae</taxon>
        <taxon>Pristionchus</taxon>
    </lineage>
</organism>
<evidence type="ECO:0000313" key="1">
    <source>
        <dbReference type="EMBL" id="GMS90595.1"/>
    </source>
</evidence>
<name>A0AAV5T652_9BILA</name>
<sequence length="118" mass="14183">EMRAVVRSTENQEEAIMNFETQLTDIAERMPQKLDVQYIYLPESAVRELDRSGESCPEFGYRIAELIFSEEEMLMYVEDRNRKRWDWLVDVVYRSRAFTERIKSIRKCRSVIKAHLDQ</sequence>
<reference evidence="1" key="1">
    <citation type="submission" date="2023-10" db="EMBL/GenBank/DDBJ databases">
        <title>Genome assembly of Pristionchus species.</title>
        <authorList>
            <person name="Yoshida K."/>
            <person name="Sommer R.J."/>
        </authorList>
    </citation>
    <scope>NUCLEOTIDE SEQUENCE</scope>
    <source>
        <strain evidence="1">RS0144</strain>
    </source>
</reference>
<protein>
    <submittedName>
        <fullName evidence="1">Uncharacterized protein</fullName>
    </submittedName>
</protein>
<dbReference type="Proteomes" id="UP001432027">
    <property type="component" value="Unassembled WGS sequence"/>
</dbReference>
<proteinExistence type="predicted"/>
<feature type="non-terminal residue" evidence="1">
    <location>
        <position position="1"/>
    </location>
</feature>
<dbReference type="EMBL" id="BTSX01000003">
    <property type="protein sequence ID" value="GMS90595.1"/>
    <property type="molecule type" value="Genomic_DNA"/>
</dbReference>
<evidence type="ECO:0000313" key="2">
    <source>
        <dbReference type="Proteomes" id="UP001432027"/>
    </source>
</evidence>
<comment type="caution">
    <text evidence="1">The sequence shown here is derived from an EMBL/GenBank/DDBJ whole genome shotgun (WGS) entry which is preliminary data.</text>
</comment>
<keyword evidence="2" id="KW-1185">Reference proteome</keyword>